<keyword evidence="3" id="KW-1185">Reference proteome</keyword>
<keyword evidence="1" id="KW-0812">Transmembrane</keyword>
<evidence type="ECO:0008006" key="4">
    <source>
        <dbReference type="Google" id="ProtNLM"/>
    </source>
</evidence>
<sequence>MDIKFIMVMIFLIVLITIELTLIEILKEIRKLRIELKKYERIEK</sequence>
<keyword evidence="1" id="KW-0472">Membrane</keyword>
<feature type="transmembrane region" description="Helical" evidence="1">
    <location>
        <begin position="6"/>
        <end position="26"/>
    </location>
</feature>
<evidence type="ECO:0000313" key="3">
    <source>
        <dbReference type="Proteomes" id="UP001519306"/>
    </source>
</evidence>
<accession>A0ABS4KCH9</accession>
<comment type="caution">
    <text evidence="2">The sequence shown here is derived from an EMBL/GenBank/DDBJ whole genome shotgun (WGS) entry which is preliminary data.</text>
</comment>
<proteinExistence type="predicted"/>
<organism evidence="2 3">
    <name type="scientific">Peptoniphilus stercorisuis</name>
    <dbReference type="NCBI Taxonomy" id="1436965"/>
    <lineage>
        <taxon>Bacteria</taxon>
        <taxon>Bacillati</taxon>
        <taxon>Bacillota</taxon>
        <taxon>Tissierellia</taxon>
        <taxon>Tissierellales</taxon>
        <taxon>Peptoniphilaceae</taxon>
        <taxon>Peptoniphilus</taxon>
    </lineage>
</organism>
<gene>
    <name evidence="2" type="ORF">J2Z71_001002</name>
</gene>
<dbReference type="EMBL" id="JAGGLJ010000008">
    <property type="protein sequence ID" value="MBP2025469.1"/>
    <property type="molecule type" value="Genomic_DNA"/>
</dbReference>
<dbReference type="RefSeq" id="WP_280954009.1">
    <property type="nucleotide sequence ID" value="NZ_JAGGLJ010000008.1"/>
</dbReference>
<protein>
    <recommendedName>
        <fullName evidence="4">Cell division protein FtsL</fullName>
    </recommendedName>
</protein>
<evidence type="ECO:0000256" key="1">
    <source>
        <dbReference type="SAM" id="Phobius"/>
    </source>
</evidence>
<name>A0ABS4KCH9_9FIRM</name>
<dbReference type="Proteomes" id="UP001519306">
    <property type="component" value="Unassembled WGS sequence"/>
</dbReference>
<keyword evidence="1" id="KW-1133">Transmembrane helix</keyword>
<reference evidence="2 3" key="1">
    <citation type="submission" date="2021-03" db="EMBL/GenBank/DDBJ databases">
        <title>Genomic Encyclopedia of Type Strains, Phase IV (KMG-IV): sequencing the most valuable type-strain genomes for metagenomic binning, comparative biology and taxonomic classification.</title>
        <authorList>
            <person name="Goeker M."/>
        </authorList>
    </citation>
    <scope>NUCLEOTIDE SEQUENCE [LARGE SCALE GENOMIC DNA]</scope>
    <source>
        <strain evidence="2 3">DSM 27563</strain>
    </source>
</reference>
<evidence type="ECO:0000313" key="2">
    <source>
        <dbReference type="EMBL" id="MBP2025469.1"/>
    </source>
</evidence>